<reference evidence="8" key="1">
    <citation type="journal article" date="2015" name="ISME J.">
        <title>Aquifer environment selects for microbial species cohorts in sediment and groundwater.</title>
        <authorList>
            <person name="Hug L.A."/>
            <person name="Thomas B.C."/>
            <person name="Brown C.T."/>
            <person name="Frischkorn K.R."/>
            <person name="Williams K.H."/>
            <person name="Tringe S.G."/>
            <person name="Banfield J.F."/>
        </authorList>
    </citation>
    <scope>NUCLEOTIDE SEQUENCE</scope>
</reference>
<keyword evidence="4 6" id="KW-0699">rRNA-binding</keyword>
<dbReference type="GO" id="GO:0002181">
    <property type="term" value="P:cytoplasmic translation"/>
    <property type="evidence" value="ECO:0007669"/>
    <property type="project" value="TreeGrafter"/>
</dbReference>
<dbReference type="NCBIfam" id="TIGR03654">
    <property type="entry name" value="L6_bact"/>
    <property type="match status" value="1"/>
</dbReference>
<dbReference type="PIRSF" id="PIRSF002162">
    <property type="entry name" value="Ribosomal_L6"/>
    <property type="match status" value="1"/>
</dbReference>
<dbReference type="SUPFAM" id="SSF56053">
    <property type="entry name" value="Ribosomal protein L6"/>
    <property type="match status" value="2"/>
</dbReference>
<evidence type="ECO:0000313" key="8">
    <source>
        <dbReference type="EMBL" id="AKQ04362.1"/>
    </source>
</evidence>
<dbReference type="PROSITE" id="PS00525">
    <property type="entry name" value="RIBOSOMAL_L6_1"/>
    <property type="match status" value="1"/>
</dbReference>
<protein>
    <recommendedName>
        <fullName evidence="4">Large ribosomal subunit protein uL6</fullName>
    </recommendedName>
</protein>
<sequence length="180" mass="19535">MSKIGRQPVLLPDSVSFTKEGSVLTVKGPKGELSIKLPRELEVEQKNSEIVVTPKKLSIKTNSLHGTYRSILFNMVCGVTQGWSKTLELVGTGYRAEVSGKTLSLTVGYSHPIKIEAPDGISFKVEKSDITVEGVDKVLVGEVSAKIRAVRPPEPYKGKGIRYKDEIVRRKAGKAAKTGA</sequence>
<keyword evidence="3 4" id="KW-0687">Ribonucleoprotein</keyword>
<dbReference type="GO" id="GO:0003735">
    <property type="term" value="F:structural constituent of ribosome"/>
    <property type="evidence" value="ECO:0007669"/>
    <property type="project" value="UniProtKB-UniRule"/>
</dbReference>
<comment type="function">
    <text evidence="4 6">This protein binds to the 23S rRNA, and is important in its secondary structure. It is located near the subunit interface in the base of the L7/L12 stalk, and near the tRNA binding site of the peptidyltransferase center.</text>
</comment>
<dbReference type="InterPro" id="IPR020040">
    <property type="entry name" value="Ribosomal_uL6_a/b-dom"/>
</dbReference>
<proteinExistence type="inferred from homology"/>
<dbReference type="PANTHER" id="PTHR11655:SF14">
    <property type="entry name" value="LARGE RIBOSOMAL SUBUNIT PROTEIN UL6M"/>
    <property type="match status" value="1"/>
</dbReference>
<dbReference type="InterPro" id="IPR036789">
    <property type="entry name" value="Ribosomal_uL6-like_a/b-dom_sf"/>
</dbReference>
<comment type="subunit">
    <text evidence="4">Part of the 50S ribosomal subunit.</text>
</comment>
<organism evidence="8">
    <name type="scientific">uncultured Microgenomates bacterium Rifle_16ft_4_minimus_5036</name>
    <dbReference type="NCBI Taxonomy" id="1665119"/>
    <lineage>
        <taxon>Bacteria</taxon>
        <taxon>Candidatus Microgenomatota</taxon>
        <taxon>environmental samples</taxon>
    </lineage>
</organism>
<dbReference type="InterPro" id="IPR019906">
    <property type="entry name" value="Ribosomal_uL6_bac-type"/>
</dbReference>
<feature type="domain" description="Large ribosomal subunit protein uL6 alpha-beta" evidence="7">
    <location>
        <begin position="12"/>
        <end position="82"/>
    </location>
</feature>
<dbReference type="Gene3D" id="3.90.930.12">
    <property type="entry name" value="Ribosomal protein L6, alpha-beta domain"/>
    <property type="match status" value="2"/>
</dbReference>
<name>A0A0H4TCY0_9BACT</name>
<evidence type="ECO:0000256" key="6">
    <source>
        <dbReference type="RuleBase" id="RU003870"/>
    </source>
</evidence>
<evidence type="ECO:0000256" key="5">
    <source>
        <dbReference type="RuleBase" id="RU003869"/>
    </source>
</evidence>
<keyword evidence="2 4" id="KW-0689">Ribosomal protein</keyword>
<accession>A0A0H4TCY0</accession>
<dbReference type="GO" id="GO:0019843">
    <property type="term" value="F:rRNA binding"/>
    <property type="evidence" value="ECO:0007669"/>
    <property type="project" value="UniProtKB-UniRule"/>
</dbReference>
<feature type="domain" description="Large ribosomal subunit protein uL6 alpha-beta" evidence="7">
    <location>
        <begin position="90"/>
        <end position="163"/>
    </location>
</feature>
<dbReference type="FunFam" id="3.90.930.12:FF:000001">
    <property type="entry name" value="50S ribosomal protein L6"/>
    <property type="match status" value="1"/>
</dbReference>
<evidence type="ECO:0000256" key="4">
    <source>
        <dbReference type="HAMAP-Rule" id="MF_01365"/>
    </source>
</evidence>
<dbReference type="EMBL" id="KT007036">
    <property type="protein sequence ID" value="AKQ04362.1"/>
    <property type="molecule type" value="Genomic_DNA"/>
</dbReference>
<comment type="similarity">
    <text evidence="1 4 5">Belongs to the universal ribosomal protein uL6 family.</text>
</comment>
<dbReference type="PRINTS" id="PR00059">
    <property type="entry name" value="RIBOSOMALL6"/>
</dbReference>
<dbReference type="Pfam" id="PF00347">
    <property type="entry name" value="Ribosomal_L6"/>
    <property type="match status" value="2"/>
</dbReference>
<dbReference type="GO" id="GO:0022625">
    <property type="term" value="C:cytosolic large ribosomal subunit"/>
    <property type="evidence" value="ECO:0007669"/>
    <property type="project" value="UniProtKB-UniRule"/>
</dbReference>
<evidence type="ECO:0000256" key="1">
    <source>
        <dbReference type="ARBA" id="ARBA00009356"/>
    </source>
</evidence>
<evidence type="ECO:0000256" key="3">
    <source>
        <dbReference type="ARBA" id="ARBA00023274"/>
    </source>
</evidence>
<dbReference type="HAMAP" id="MF_01365_B">
    <property type="entry name" value="Ribosomal_uL6_B"/>
    <property type="match status" value="1"/>
</dbReference>
<dbReference type="AlphaFoldDB" id="A0A0H4TCY0"/>
<evidence type="ECO:0000259" key="7">
    <source>
        <dbReference type="Pfam" id="PF00347"/>
    </source>
</evidence>
<dbReference type="InterPro" id="IPR000702">
    <property type="entry name" value="Ribosomal_uL6-like"/>
</dbReference>
<dbReference type="PANTHER" id="PTHR11655">
    <property type="entry name" value="60S/50S RIBOSOMAL PROTEIN L6/L9"/>
    <property type="match status" value="1"/>
</dbReference>
<gene>
    <name evidence="4 8" type="primary">rplF</name>
</gene>
<dbReference type="InterPro" id="IPR002358">
    <property type="entry name" value="Ribosomal_uL6_CS"/>
</dbReference>
<keyword evidence="4 6" id="KW-0694">RNA-binding</keyword>
<evidence type="ECO:0000256" key="2">
    <source>
        <dbReference type="ARBA" id="ARBA00022980"/>
    </source>
</evidence>